<comment type="function">
    <text evidence="7">Catalyzes the thiamine diphosphate-dependent decarboxylation of 2-oxoglutarate and the subsequent addition of the resulting succinic semialdehyde-thiamine pyrophosphate anion to isochorismate to yield 2-succinyl-5-enolpyruvyl-6-hydroxy-3-cyclohexene-1-carboxylate (SEPHCHC).</text>
</comment>
<evidence type="ECO:0000259" key="8">
    <source>
        <dbReference type="Pfam" id="PF02776"/>
    </source>
</evidence>
<protein>
    <recommendedName>
        <fullName evidence="7">2-succinyl-5-enolpyruvyl-6-hydroxy-3-cyclohexene-1-carboxylate synthase</fullName>
        <shortName evidence="7">SEPHCHC synthase</shortName>
        <ecNumber evidence="7">2.2.1.9</ecNumber>
    </recommendedName>
    <alternativeName>
        <fullName evidence="7">Menaquinone biosynthesis protein MenD</fullName>
    </alternativeName>
</protein>
<comment type="cofactor">
    <cofactor evidence="7">
        <name>Mg(2+)</name>
        <dbReference type="ChEBI" id="CHEBI:18420"/>
    </cofactor>
    <cofactor evidence="7">
        <name>Mn(2+)</name>
        <dbReference type="ChEBI" id="CHEBI:29035"/>
    </cofactor>
</comment>
<dbReference type="Pfam" id="PF02776">
    <property type="entry name" value="TPP_enzyme_N"/>
    <property type="match status" value="1"/>
</dbReference>
<dbReference type="Pfam" id="PF16582">
    <property type="entry name" value="TPP_enzyme_M_2"/>
    <property type="match status" value="1"/>
</dbReference>
<feature type="domain" description="Thiamine pyrophosphate enzyme N-terminal TPP-binding" evidence="8">
    <location>
        <begin position="14"/>
        <end position="120"/>
    </location>
</feature>
<proteinExistence type="inferred from homology"/>
<comment type="catalytic activity">
    <reaction evidence="7">
        <text>isochorismate + 2-oxoglutarate + H(+) = 5-enolpyruvoyl-6-hydroxy-2-succinyl-cyclohex-3-ene-1-carboxylate + CO2</text>
        <dbReference type="Rhea" id="RHEA:25593"/>
        <dbReference type="ChEBI" id="CHEBI:15378"/>
        <dbReference type="ChEBI" id="CHEBI:16526"/>
        <dbReference type="ChEBI" id="CHEBI:16810"/>
        <dbReference type="ChEBI" id="CHEBI:29780"/>
        <dbReference type="ChEBI" id="CHEBI:58818"/>
        <dbReference type="EC" id="2.2.1.9"/>
    </reaction>
</comment>
<evidence type="ECO:0000256" key="6">
    <source>
        <dbReference type="ARBA" id="ARBA00023211"/>
    </source>
</evidence>
<dbReference type="CDD" id="cd07037">
    <property type="entry name" value="TPP_PYR_MenD"/>
    <property type="match status" value="1"/>
</dbReference>
<accession>A0ABV7C7N3</accession>
<keyword evidence="5 7" id="KW-0786">Thiamine pyrophosphate</keyword>
<comment type="subunit">
    <text evidence="7">Homodimer.</text>
</comment>
<dbReference type="CDD" id="cd02009">
    <property type="entry name" value="TPP_SHCHC_synthase"/>
    <property type="match status" value="1"/>
</dbReference>
<dbReference type="RefSeq" id="WP_123015821.1">
    <property type="nucleotide sequence ID" value="NZ_AP024911.1"/>
</dbReference>
<organism evidence="10 11">
    <name type="scientific">Vibrio zhugei</name>
    <dbReference type="NCBI Taxonomy" id="2479546"/>
    <lineage>
        <taxon>Bacteria</taxon>
        <taxon>Pseudomonadati</taxon>
        <taxon>Pseudomonadota</taxon>
        <taxon>Gammaproteobacteria</taxon>
        <taxon>Vibrionales</taxon>
        <taxon>Vibrionaceae</taxon>
        <taxon>Vibrio</taxon>
    </lineage>
</organism>
<evidence type="ECO:0000313" key="11">
    <source>
        <dbReference type="Proteomes" id="UP001595384"/>
    </source>
</evidence>
<dbReference type="InterPro" id="IPR032264">
    <property type="entry name" value="MenD_middle"/>
</dbReference>
<evidence type="ECO:0000256" key="7">
    <source>
        <dbReference type="HAMAP-Rule" id="MF_01659"/>
    </source>
</evidence>
<evidence type="ECO:0000256" key="4">
    <source>
        <dbReference type="ARBA" id="ARBA00022842"/>
    </source>
</evidence>
<keyword evidence="1 7" id="KW-0474">Menaquinone biosynthesis</keyword>
<dbReference type="Gene3D" id="3.40.50.970">
    <property type="match status" value="2"/>
</dbReference>
<comment type="caution">
    <text evidence="10">The sequence shown here is derived from an EMBL/GenBank/DDBJ whole genome shotgun (WGS) entry which is preliminary data.</text>
</comment>
<comment type="cofactor">
    <cofactor evidence="7">
        <name>thiamine diphosphate</name>
        <dbReference type="ChEBI" id="CHEBI:58937"/>
    </cofactor>
    <text evidence="7">Binds 1 thiamine pyrophosphate per subunit.</text>
</comment>
<dbReference type="EMBL" id="JBHRSE010000023">
    <property type="protein sequence ID" value="MFC3022808.1"/>
    <property type="molecule type" value="Genomic_DNA"/>
</dbReference>
<evidence type="ECO:0000256" key="1">
    <source>
        <dbReference type="ARBA" id="ARBA00022428"/>
    </source>
</evidence>
<dbReference type="SUPFAM" id="SSF52518">
    <property type="entry name" value="Thiamin diphosphate-binding fold (THDP-binding)"/>
    <property type="match status" value="2"/>
</dbReference>
<dbReference type="EC" id="2.2.1.9" evidence="7"/>
<name>A0ABV7C7N3_9VIBR</name>
<evidence type="ECO:0000313" key="10">
    <source>
        <dbReference type="EMBL" id="MFC3022808.1"/>
    </source>
</evidence>
<keyword evidence="6 7" id="KW-0464">Manganese</keyword>
<dbReference type="InterPro" id="IPR029061">
    <property type="entry name" value="THDP-binding"/>
</dbReference>
<dbReference type="InterPro" id="IPR012001">
    <property type="entry name" value="Thiamin_PyroP_enz_TPP-bd_dom"/>
</dbReference>
<reference evidence="11" key="1">
    <citation type="journal article" date="2019" name="Int. J. Syst. Evol. Microbiol.">
        <title>The Global Catalogue of Microorganisms (GCM) 10K type strain sequencing project: providing services to taxonomists for standard genome sequencing and annotation.</title>
        <authorList>
            <consortium name="The Broad Institute Genomics Platform"/>
            <consortium name="The Broad Institute Genome Sequencing Center for Infectious Disease"/>
            <person name="Wu L."/>
            <person name="Ma J."/>
        </authorList>
    </citation>
    <scope>NUCLEOTIDE SEQUENCE [LARGE SCALE GENOMIC DNA]</scope>
    <source>
        <strain evidence="11">KCTC 62784</strain>
    </source>
</reference>
<dbReference type="Gene3D" id="3.40.50.1220">
    <property type="entry name" value="TPP-binding domain"/>
    <property type="match status" value="1"/>
</dbReference>
<keyword evidence="11" id="KW-1185">Reference proteome</keyword>
<comment type="pathway">
    <text evidence="7">Quinol/quinone metabolism; menaquinone biosynthesis.</text>
</comment>
<gene>
    <name evidence="7 10" type="primary">menD</name>
    <name evidence="10" type="ORF">ACFODT_03045</name>
</gene>
<dbReference type="NCBIfam" id="TIGR00173">
    <property type="entry name" value="menD"/>
    <property type="match status" value="1"/>
</dbReference>
<dbReference type="GO" id="GO:0070204">
    <property type="term" value="F:2-succinyl-5-enolpyruvyl-6-hydroxy-3-cyclohexene-1-carboxylic-acid synthase activity"/>
    <property type="evidence" value="ECO:0007669"/>
    <property type="project" value="UniProtKB-EC"/>
</dbReference>
<keyword evidence="2 7" id="KW-0808">Transferase</keyword>
<sequence>MTHDQALLNRIWSRTLLEELTRWGVEHVCAAPGSRSTPLILEADAHETLHLHTHFDERGLGFMALGLAKATQQPVVIIVTSGTAVANLLPAIVESKLTGESLIVLSSDRPVDLVGCGANQAIYQPGIFSEHVTHSVNLPSPSTQTPLTWLLSCVDEAMHQQRQHGGSVHINCPYPEPLYTAQCESVYADYCAPIATWQASRHPYSQRSSMQHLDAPAMPLHQTKGLVVIGAVALRQAQSAAAFAEKMGWPYLCDPQSGITSPWEHYDLWLTNPNAVELLSQCEHIVQFGGRIVSKRLNQWIAEQVQVRGALYEVVTPDEAQHNQSHLPQQRWMMMPQVWTAPYLTSDESVDEPLRSLYQGWGEALWPLADECALFATLHLNQDRLSEVAVALTLNQVAEQHPLFLGNSLMIRMIDMLSTLTDVPVYSNRGASGIDGLIATAAGVQRGLQDGLLVVIGDTALLHDLNSLALLRSVTQPMVVVVTNNDGGAIFDLLPVDAAKRDALYRMPHGYDFAHAAAQFGLSYANPSSLHDYQRVIQQHWETGTGTLLVEVSTPPQEAAQHIQQLVEHVHAL</sequence>
<keyword evidence="4 7" id="KW-0460">Magnesium</keyword>
<dbReference type="PANTHER" id="PTHR42916:SF1">
    <property type="entry name" value="PROTEIN PHYLLO, CHLOROPLASTIC"/>
    <property type="match status" value="1"/>
</dbReference>
<evidence type="ECO:0000256" key="5">
    <source>
        <dbReference type="ARBA" id="ARBA00023052"/>
    </source>
</evidence>
<keyword evidence="3 7" id="KW-0479">Metal-binding</keyword>
<dbReference type="PIRSF" id="PIRSF004983">
    <property type="entry name" value="MenD"/>
    <property type="match status" value="1"/>
</dbReference>
<dbReference type="PANTHER" id="PTHR42916">
    <property type="entry name" value="2-SUCCINYL-5-ENOLPYRUVYL-6-HYDROXY-3-CYCLOHEXENE-1-CARBOXYLATE SYNTHASE"/>
    <property type="match status" value="1"/>
</dbReference>
<dbReference type="InterPro" id="IPR004433">
    <property type="entry name" value="MenaQ_synth_MenD"/>
</dbReference>
<comment type="pathway">
    <text evidence="7">Quinol/quinone metabolism; 1,4-dihydroxy-2-naphthoate biosynthesis; 1,4-dihydroxy-2-naphthoate from chorismate: step 2/7.</text>
</comment>
<evidence type="ECO:0000256" key="2">
    <source>
        <dbReference type="ARBA" id="ARBA00022679"/>
    </source>
</evidence>
<dbReference type="Proteomes" id="UP001595384">
    <property type="component" value="Unassembled WGS sequence"/>
</dbReference>
<feature type="domain" description="Menaquinone biosynthesis protein MenD middle" evidence="9">
    <location>
        <begin position="189"/>
        <end position="405"/>
    </location>
</feature>
<dbReference type="HAMAP" id="MF_01659">
    <property type="entry name" value="MenD"/>
    <property type="match status" value="1"/>
</dbReference>
<evidence type="ECO:0000259" key="9">
    <source>
        <dbReference type="Pfam" id="PF16582"/>
    </source>
</evidence>
<comment type="similarity">
    <text evidence="7">Belongs to the TPP enzyme family. MenD subfamily.</text>
</comment>
<evidence type="ECO:0000256" key="3">
    <source>
        <dbReference type="ARBA" id="ARBA00022723"/>
    </source>
</evidence>